<reference evidence="8 9" key="1">
    <citation type="submission" date="2018-02" db="EMBL/GenBank/DDBJ databases">
        <title>Genomic Encyclopedia of Archaeal and Bacterial Type Strains, Phase II (KMG-II): from individual species to whole genera.</title>
        <authorList>
            <person name="Goeker M."/>
        </authorList>
    </citation>
    <scope>NUCLEOTIDE SEQUENCE [LARGE SCALE GENOMIC DNA]</scope>
    <source>
        <strain evidence="8 9">DSM 22857</strain>
    </source>
</reference>
<feature type="domain" description="Peptidase S8/S53" evidence="7">
    <location>
        <begin position="64"/>
        <end position="346"/>
    </location>
</feature>
<keyword evidence="6" id="KW-0732">Signal</keyword>
<evidence type="ECO:0000256" key="1">
    <source>
        <dbReference type="ARBA" id="ARBA00011073"/>
    </source>
</evidence>
<dbReference type="PROSITE" id="PS51892">
    <property type="entry name" value="SUBTILASE"/>
    <property type="match status" value="1"/>
</dbReference>
<dbReference type="InterPro" id="IPR006311">
    <property type="entry name" value="TAT_signal"/>
</dbReference>
<protein>
    <submittedName>
        <fullName evidence="8">Serine protease AprX</fullName>
    </submittedName>
</protein>
<accession>A0A2S6IE30</accession>
<dbReference type="SUPFAM" id="SSF52743">
    <property type="entry name" value="Subtilisin-like"/>
    <property type="match status" value="1"/>
</dbReference>
<feature type="signal peptide" evidence="6">
    <location>
        <begin position="1"/>
        <end position="32"/>
    </location>
</feature>
<feature type="chain" id="PRO_5017982468" evidence="6">
    <location>
        <begin position="33"/>
        <end position="502"/>
    </location>
</feature>
<dbReference type="PANTHER" id="PTHR43806">
    <property type="entry name" value="PEPTIDASE S8"/>
    <property type="match status" value="1"/>
</dbReference>
<keyword evidence="2 5" id="KW-0645">Protease</keyword>
<name>A0A2S6IE30_9ACTN</name>
<keyword evidence="4 5" id="KW-0720">Serine protease</keyword>
<dbReference type="PROSITE" id="PS51318">
    <property type="entry name" value="TAT"/>
    <property type="match status" value="1"/>
</dbReference>
<dbReference type="InterPro" id="IPR050131">
    <property type="entry name" value="Peptidase_S8_subtilisin-like"/>
</dbReference>
<evidence type="ECO:0000256" key="3">
    <source>
        <dbReference type="ARBA" id="ARBA00022801"/>
    </source>
</evidence>
<keyword evidence="9" id="KW-1185">Reference proteome</keyword>
<evidence type="ECO:0000259" key="7">
    <source>
        <dbReference type="Pfam" id="PF00082"/>
    </source>
</evidence>
<evidence type="ECO:0000256" key="6">
    <source>
        <dbReference type="SAM" id="SignalP"/>
    </source>
</evidence>
<dbReference type="PANTHER" id="PTHR43806:SF65">
    <property type="entry name" value="SERINE PROTEASE APRX"/>
    <property type="match status" value="1"/>
</dbReference>
<dbReference type="GO" id="GO:0006508">
    <property type="term" value="P:proteolysis"/>
    <property type="evidence" value="ECO:0007669"/>
    <property type="project" value="UniProtKB-KW"/>
</dbReference>
<comment type="similarity">
    <text evidence="1 5">Belongs to the peptidase S8 family.</text>
</comment>
<comment type="caution">
    <text evidence="8">The sequence shown here is derived from an EMBL/GenBank/DDBJ whole genome shotgun (WGS) entry which is preliminary data.</text>
</comment>
<dbReference type="InterPro" id="IPR000209">
    <property type="entry name" value="Peptidase_S8/S53_dom"/>
</dbReference>
<feature type="active site" description="Charge relay system" evidence="5">
    <location>
        <position position="308"/>
    </location>
</feature>
<feature type="active site" description="Charge relay system" evidence="5">
    <location>
        <position position="110"/>
    </location>
</feature>
<feature type="active site" description="Charge relay system" evidence="5">
    <location>
        <position position="73"/>
    </location>
</feature>
<gene>
    <name evidence="8" type="ORF">CLV92_11444</name>
</gene>
<dbReference type="GO" id="GO:0004252">
    <property type="term" value="F:serine-type endopeptidase activity"/>
    <property type="evidence" value="ECO:0007669"/>
    <property type="project" value="UniProtKB-UniRule"/>
</dbReference>
<dbReference type="PRINTS" id="PR00723">
    <property type="entry name" value="SUBTILISIN"/>
</dbReference>
<evidence type="ECO:0000256" key="4">
    <source>
        <dbReference type="ARBA" id="ARBA00022825"/>
    </source>
</evidence>
<dbReference type="InterPro" id="IPR036852">
    <property type="entry name" value="Peptidase_S8/S53_dom_sf"/>
</dbReference>
<dbReference type="InterPro" id="IPR015500">
    <property type="entry name" value="Peptidase_S8_subtilisin-rel"/>
</dbReference>
<dbReference type="Proteomes" id="UP000239485">
    <property type="component" value="Unassembled WGS sequence"/>
</dbReference>
<keyword evidence="3 5" id="KW-0378">Hydrolase</keyword>
<dbReference type="EMBL" id="PTJD01000014">
    <property type="protein sequence ID" value="PPK92443.1"/>
    <property type="molecule type" value="Genomic_DNA"/>
</dbReference>
<evidence type="ECO:0000313" key="9">
    <source>
        <dbReference type="Proteomes" id="UP000239485"/>
    </source>
</evidence>
<dbReference type="Pfam" id="PF00082">
    <property type="entry name" value="Peptidase_S8"/>
    <property type="match status" value="1"/>
</dbReference>
<dbReference type="AlphaFoldDB" id="A0A2S6IE30"/>
<dbReference type="RefSeq" id="WP_104434677.1">
    <property type="nucleotide sequence ID" value="NZ_PTJD01000014.1"/>
</dbReference>
<evidence type="ECO:0000256" key="2">
    <source>
        <dbReference type="ARBA" id="ARBA00022670"/>
    </source>
</evidence>
<dbReference type="Gene3D" id="3.40.50.200">
    <property type="entry name" value="Peptidase S8/S53 domain"/>
    <property type="match status" value="1"/>
</dbReference>
<evidence type="ECO:0000313" key="8">
    <source>
        <dbReference type="EMBL" id="PPK92443.1"/>
    </source>
</evidence>
<sequence>MSARRRFQAARAAVAMTGTLAVLLSAAAPASASTLGYDPGHKGSLHHIAAAVGAHDSYRAGFAGKGIGVALIDTGVTRVPGLNTGNVVNGPDLSFDSQDPNLAHLDGYGHGTHLASIIAGRDRAGRPASYAESSRFNGIAPDATLVNVKVGAHDGAVDVTQVIAAIDWVVEHRNDPGLNIRVINLSYGTDSLQSPAVDPLAYAVENAWRKGIVVVVAGGNDGSDKRVLANPAQSPYVIAVGADDTRGTLSAADDVVPAWGTRGDNTRHVDVVAPGVSVHGLRVPGGYADVRNPLARAGTRFARASGTSQAAAVVSGEVALLLQENPSLTPDQVKRLLMNTSTPFSSTPVQHRGNGLTGVRRAQTLPVPLAVQAPTAASTGTGSVELSRGSSHVSFNGVALSGEVDIFGRPWQGVAWASATDELTAWDAGTWMGATMTGSAWSGTTWPTTSWAGTTWTGVTWKDAGWTGVTWKDGGWTGVTWKEGTWTGVTWKSSTLASAGWS</sequence>
<dbReference type="OrthoDB" id="5167143at2"/>
<proteinExistence type="inferred from homology"/>
<organism evidence="8 9">
    <name type="scientific">Kineococcus xinjiangensis</name>
    <dbReference type="NCBI Taxonomy" id="512762"/>
    <lineage>
        <taxon>Bacteria</taxon>
        <taxon>Bacillati</taxon>
        <taxon>Actinomycetota</taxon>
        <taxon>Actinomycetes</taxon>
        <taxon>Kineosporiales</taxon>
        <taxon>Kineosporiaceae</taxon>
        <taxon>Kineococcus</taxon>
    </lineage>
</organism>
<evidence type="ECO:0000256" key="5">
    <source>
        <dbReference type="PROSITE-ProRule" id="PRU01240"/>
    </source>
</evidence>